<dbReference type="Pfam" id="PF22725">
    <property type="entry name" value="GFO_IDH_MocA_C3"/>
    <property type="match status" value="1"/>
</dbReference>
<sequence>MIGHGFMGAAHSQGWRVAPRFYDLPARPEMTLLVGRNAQGVEAAARKWGWEETATDWREAIARDDIDVVDIVTPGGSHAEIAIAALEAGKHVLCEKPLANTLEEAEAMAEAAERAGTNVFAMVGFTYRRVPATAFARDLVQSGAIGEVRQVRANYLQDWLVDPDAPLTWRLQKDHAGSGALGDLGAHAVDLAQFVTGQRVIGVSGILNTFVHERPLLGEASGLAGTAVSERGSVTVDDLALFSGRFDGGAVGSFEATRMSTGRKNAFRLEVAGSTGAISFDLENLNSLGFYDTTAPDTRQGFTNIMVTEPAHPYMSAWWPTGHALGYEHGFVHQAKDFVEAVMEQRQPEPSFADGLQVQKVLDGVERSAAADSVWTKTI</sequence>
<keyword evidence="6" id="KW-1185">Reference proteome</keyword>
<evidence type="ECO:0000256" key="1">
    <source>
        <dbReference type="ARBA" id="ARBA00023002"/>
    </source>
</evidence>
<keyword evidence="2" id="KW-0520">NAD</keyword>
<evidence type="ECO:0000259" key="3">
    <source>
        <dbReference type="Pfam" id="PF01408"/>
    </source>
</evidence>
<evidence type="ECO:0000259" key="4">
    <source>
        <dbReference type="Pfam" id="PF22725"/>
    </source>
</evidence>
<keyword evidence="1" id="KW-0560">Oxidoreductase</keyword>
<evidence type="ECO:0000256" key="2">
    <source>
        <dbReference type="ARBA" id="ARBA00023027"/>
    </source>
</evidence>
<dbReference type="AlphaFoldDB" id="A0A3A5M8E2"/>
<proteinExistence type="predicted"/>
<dbReference type="Gene3D" id="3.30.360.10">
    <property type="entry name" value="Dihydrodipicolinate Reductase, domain 2"/>
    <property type="match status" value="1"/>
</dbReference>
<organism evidence="5 6">
    <name type="scientific">Arthrobacter cheniae</name>
    <dbReference type="NCBI Taxonomy" id="1258888"/>
    <lineage>
        <taxon>Bacteria</taxon>
        <taxon>Bacillati</taxon>
        <taxon>Actinomycetota</taxon>
        <taxon>Actinomycetes</taxon>
        <taxon>Micrococcales</taxon>
        <taxon>Micrococcaceae</taxon>
        <taxon>Arthrobacter</taxon>
    </lineage>
</organism>
<dbReference type="SUPFAM" id="SSF51735">
    <property type="entry name" value="NAD(P)-binding Rossmann-fold domains"/>
    <property type="match status" value="1"/>
</dbReference>
<dbReference type="Proteomes" id="UP000272560">
    <property type="component" value="Unassembled WGS sequence"/>
</dbReference>
<name>A0A3A5M8E2_9MICC</name>
<dbReference type="InterPro" id="IPR036291">
    <property type="entry name" value="NAD(P)-bd_dom_sf"/>
</dbReference>
<dbReference type="OrthoDB" id="9792085at2"/>
<dbReference type="SUPFAM" id="SSF55347">
    <property type="entry name" value="Glyceraldehyde-3-phosphate dehydrogenase-like, C-terminal domain"/>
    <property type="match status" value="1"/>
</dbReference>
<dbReference type="PANTHER" id="PTHR43818:SF11">
    <property type="entry name" value="BCDNA.GH03377"/>
    <property type="match status" value="1"/>
</dbReference>
<accession>A0A3A5M8E2</accession>
<reference evidence="5 6" key="1">
    <citation type="submission" date="2018-09" db="EMBL/GenBank/DDBJ databases">
        <title>Novel species of Arthrobacter.</title>
        <authorList>
            <person name="Liu Q."/>
            <person name="Xin Y.-H."/>
        </authorList>
    </citation>
    <scope>NUCLEOTIDE SEQUENCE [LARGE SCALE GENOMIC DNA]</scope>
    <source>
        <strain evidence="5 6">Hz2</strain>
    </source>
</reference>
<evidence type="ECO:0000313" key="6">
    <source>
        <dbReference type="Proteomes" id="UP000272560"/>
    </source>
</evidence>
<dbReference type="Pfam" id="PF01408">
    <property type="entry name" value="GFO_IDH_MocA"/>
    <property type="match status" value="1"/>
</dbReference>
<protein>
    <submittedName>
        <fullName evidence="5">Gfo/Idh/MocA family oxidoreductase</fullName>
    </submittedName>
</protein>
<feature type="domain" description="Gfo/Idh/MocA-like oxidoreductase N-terminal" evidence="3">
    <location>
        <begin position="1"/>
        <end position="120"/>
    </location>
</feature>
<evidence type="ECO:0000313" key="5">
    <source>
        <dbReference type="EMBL" id="RJT80243.1"/>
    </source>
</evidence>
<dbReference type="Gene3D" id="3.40.50.720">
    <property type="entry name" value="NAD(P)-binding Rossmann-like Domain"/>
    <property type="match status" value="1"/>
</dbReference>
<dbReference type="PANTHER" id="PTHR43818">
    <property type="entry name" value="BCDNA.GH03377"/>
    <property type="match status" value="1"/>
</dbReference>
<dbReference type="InterPro" id="IPR055170">
    <property type="entry name" value="GFO_IDH_MocA-like_dom"/>
</dbReference>
<dbReference type="InterPro" id="IPR050463">
    <property type="entry name" value="Gfo/Idh/MocA_oxidrdct_glycsds"/>
</dbReference>
<dbReference type="InterPro" id="IPR000683">
    <property type="entry name" value="Gfo/Idh/MocA-like_OxRdtase_N"/>
</dbReference>
<feature type="domain" description="GFO/IDH/MocA-like oxidoreductase" evidence="4">
    <location>
        <begin position="136"/>
        <end position="278"/>
    </location>
</feature>
<gene>
    <name evidence="5" type="ORF">D6T63_08785</name>
</gene>
<comment type="caution">
    <text evidence="5">The sequence shown here is derived from an EMBL/GenBank/DDBJ whole genome shotgun (WGS) entry which is preliminary data.</text>
</comment>
<dbReference type="GO" id="GO:0000166">
    <property type="term" value="F:nucleotide binding"/>
    <property type="evidence" value="ECO:0007669"/>
    <property type="project" value="InterPro"/>
</dbReference>
<dbReference type="EMBL" id="QZVT01000004">
    <property type="protein sequence ID" value="RJT80243.1"/>
    <property type="molecule type" value="Genomic_DNA"/>
</dbReference>
<dbReference type="GO" id="GO:0016491">
    <property type="term" value="F:oxidoreductase activity"/>
    <property type="evidence" value="ECO:0007669"/>
    <property type="project" value="UniProtKB-KW"/>
</dbReference>